<evidence type="ECO:0000256" key="1">
    <source>
        <dbReference type="SAM" id="MobiDB-lite"/>
    </source>
</evidence>
<reference evidence="2" key="1">
    <citation type="journal article" date="2020" name="G3 (Bethesda)">
        <title>High-Quality Assemblies for Three Invasive Social Wasps from the &lt;i&gt;Vespula&lt;/i&gt; Genus.</title>
        <authorList>
            <person name="Harrop T.W.R."/>
            <person name="Guhlin J."/>
            <person name="McLaughlin G.M."/>
            <person name="Permina E."/>
            <person name="Stockwell P."/>
            <person name="Gilligan J."/>
            <person name="Le Lec M.F."/>
            <person name="Gruber M.A.M."/>
            <person name="Quinn O."/>
            <person name="Lovegrove M."/>
            <person name="Duncan E.J."/>
            <person name="Remnant E.J."/>
            <person name="Van Eeckhoven J."/>
            <person name="Graham B."/>
            <person name="Knapp R.A."/>
            <person name="Langford K.W."/>
            <person name="Kronenberg Z."/>
            <person name="Press M.O."/>
            <person name="Eacker S.M."/>
            <person name="Wilson-Rankin E.E."/>
            <person name="Purcell J."/>
            <person name="Lester P.J."/>
            <person name="Dearden P.K."/>
        </authorList>
    </citation>
    <scope>NUCLEOTIDE SEQUENCE</scope>
    <source>
        <strain evidence="2">Linc-1</strain>
    </source>
</reference>
<feature type="compositionally biased region" description="Basic and acidic residues" evidence="1">
    <location>
        <begin position="97"/>
        <end position="115"/>
    </location>
</feature>
<keyword evidence="3" id="KW-1185">Reference proteome</keyword>
<feature type="region of interest" description="Disordered" evidence="1">
    <location>
        <begin position="96"/>
        <end position="115"/>
    </location>
</feature>
<comment type="caution">
    <text evidence="2">The sequence shown here is derived from an EMBL/GenBank/DDBJ whole genome shotgun (WGS) entry which is preliminary data.</text>
</comment>
<organism evidence="2 3">
    <name type="scientific">Vespula germanica</name>
    <name type="common">German yellow jacket</name>
    <name type="synonym">Paravespula germanica</name>
    <dbReference type="NCBI Taxonomy" id="30212"/>
    <lineage>
        <taxon>Eukaryota</taxon>
        <taxon>Metazoa</taxon>
        <taxon>Ecdysozoa</taxon>
        <taxon>Arthropoda</taxon>
        <taxon>Hexapoda</taxon>
        <taxon>Insecta</taxon>
        <taxon>Pterygota</taxon>
        <taxon>Neoptera</taxon>
        <taxon>Endopterygota</taxon>
        <taxon>Hymenoptera</taxon>
        <taxon>Apocrita</taxon>
        <taxon>Aculeata</taxon>
        <taxon>Vespoidea</taxon>
        <taxon>Vespidae</taxon>
        <taxon>Vespinae</taxon>
        <taxon>Vespula</taxon>
    </lineage>
</organism>
<gene>
    <name evidence="2" type="ORF">HZH68_007459</name>
</gene>
<proteinExistence type="predicted"/>
<accession>A0A834KB45</accession>
<name>A0A834KB45_VESGE</name>
<dbReference type="Proteomes" id="UP000617340">
    <property type="component" value="Unassembled WGS sequence"/>
</dbReference>
<dbReference type="AlphaFoldDB" id="A0A834KB45"/>
<dbReference type="EMBL" id="JACSDZ010000006">
    <property type="protein sequence ID" value="KAF7401639.1"/>
    <property type="molecule type" value="Genomic_DNA"/>
</dbReference>
<protein>
    <submittedName>
        <fullName evidence="2">Uncharacterized protein</fullName>
    </submittedName>
</protein>
<evidence type="ECO:0000313" key="2">
    <source>
        <dbReference type="EMBL" id="KAF7401639.1"/>
    </source>
</evidence>
<evidence type="ECO:0000313" key="3">
    <source>
        <dbReference type="Proteomes" id="UP000617340"/>
    </source>
</evidence>
<sequence>MLEDEFLQCFREFSCLNGAKIEKEEEEEEEKEEKAEEECSGTMWRFEVNLESNRIGNRDIVVIDVIFDVALVIDGGGLPLRREYCQCSGVSTIVDDLGERGTPSEKQPRAYDELR</sequence>